<accession>F6R5M7</accession>
<reference evidence="3" key="3">
    <citation type="submission" date="2025-08" db="UniProtKB">
        <authorList>
            <consortium name="Ensembl"/>
        </authorList>
    </citation>
    <scope>IDENTIFICATION</scope>
</reference>
<dbReference type="InParanoid" id="F6R5M7"/>
<reference evidence="3" key="2">
    <citation type="journal article" date="2008" name="Genome Biol.">
        <title>Improved genome assembly and evidence-based global gene model set for the chordate Ciona intestinalis: new insight into intron and operon populations.</title>
        <authorList>
            <person name="Satou Y."/>
            <person name="Mineta K."/>
            <person name="Ogasawara M."/>
            <person name="Sasakura Y."/>
            <person name="Shoguchi E."/>
            <person name="Ueno K."/>
            <person name="Yamada L."/>
            <person name="Matsumoto J."/>
            <person name="Wasserscheid J."/>
            <person name="Dewar K."/>
            <person name="Wiley G.B."/>
            <person name="Macmil S.L."/>
            <person name="Roe B.A."/>
            <person name="Zeller R.W."/>
            <person name="Hastings K.E."/>
            <person name="Lemaire P."/>
            <person name="Lindquist E."/>
            <person name="Endo T."/>
            <person name="Hotta K."/>
            <person name="Inaba K."/>
        </authorList>
    </citation>
    <scope>NUCLEOTIDE SEQUENCE [LARGE SCALE GENOMIC DNA]</scope>
    <source>
        <strain evidence="3">wild type</strain>
    </source>
</reference>
<dbReference type="Pfam" id="PF13621">
    <property type="entry name" value="Cupin_8"/>
    <property type="match status" value="1"/>
</dbReference>
<dbReference type="GeneTree" id="ENSGT00390000006150"/>
<dbReference type="InterPro" id="IPR050910">
    <property type="entry name" value="JMJD6_ArgDemeth/LysHydrox"/>
</dbReference>
<keyword evidence="1" id="KW-0472">Membrane</keyword>
<dbReference type="PANTHER" id="PTHR12480:SF41">
    <property type="entry name" value="JMJC DOMAIN-CONTAINING PROTEIN"/>
    <property type="match status" value="1"/>
</dbReference>
<dbReference type="OrthoDB" id="10063099at2759"/>
<keyword evidence="1" id="KW-0812">Transmembrane</keyword>
<dbReference type="AlphaFoldDB" id="F6R5M7"/>
<organism evidence="3 4">
    <name type="scientific">Ciona intestinalis</name>
    <name type="common">Transparent sea squirt</name>
    <name type="synonym">Ascidia intestinalis</name>
    <dbReference type="NCBI Taxonomy" id="7719"/>
    <lineage>
        <taxon>Eukaryota</taxon>
        <taxon>Metazoa</taxon>
        <taxon>Chordata</taxon>
        <taxon>Tunicata</taxon>
        <taxon>Ascidiacea</taxon>
        <taxon>Phlebobranchia</taxon>
        <taxon>Cionidae</taxon>
        <taxon>Ciona</taxon>
    </lineage>
</organism>
<keyword evidence="1" id="KW-1133">Transmembrane helix</keyword>
<dbReference type="RefSeq" id="XP_026690843.1">
    <property type="nucleotide sequence ID" value="XM_026835042.1"/>
</dbReference>
<feature type="transmembrane region" description="Helical" evidence="1">
    <location>
        <begin position="53"/>
        <end position="75"/>
    </location>
</feature>
<evidence type="ECO:0000259" key="2">
    <source>
        <dbReference type="Pfam" id="PF13621"/>
    </source>
</evidence>
<name>F6R5M7_CIOIN</name>
<evidence type="ECO:0000313" key="3">
    <source>
        <dbReference type="Ensembl" id="ENSCINP00000020065.3"/>
    </source>
</evidence>
<dbReference type="GeneID" id="100181286"/>
<sequence>MEIEPKKITKKDFYSIIQKAQGELGIRDEDVVQLPIVRQIKYEGKNFKERNAALLYAGIVFFIVMGLPSSLYLTIIKETSFGNATVQAYMNYYEANEGPDASCLYFMPYSILSVTRPPINCSECVNVKDIKYASNLSQEEFLDLYAFSMQPILVKDGQRNWTAKNAFSYDYFKGIYSPGSKALKKTDKDCQFFPYQTANVNNMADFVNMSAERAAGKTEPYYCGWSNCDGKAANELRQHYKRPYFLSPELDHSKIDWVFMGLKGFGAELHIDNVGTTSWQAQIKGTKKWVLEAPPECYGTCIPRMEVIVEPGDIIVLDTNKWFHATEILGNETSIVIGSEYY</sequence>
<dbReference type="OMA" id="YCGWSNC"/>
<evidence type="ECO:0000313" key="4">
    <source>
        <dbReference type="Proteomes" id="UP000008144"/>
    </source>
</evidence>
<reference evidence="3" key="4">
    <citation type="submission" date="2025-09" db="UniProtKB">
        <authorList>
            <consortium name="Ensembl"/>
        </authorList>
    </citation>
    <scope>IDENTIFICATION</scope>
</reference>
<dbReference type="PANTHER" id="PTHR12480">
    <property type="entry name" value="ARGININE DEMETHYLASE AND LYSYL-HYDROXYLASE JMJD"/>
    <property type="match status" value="1"/>
</dbReference>
<gene>
    <name evidence="3" type="primary">LOC100181286</name>
</gene>
<dbReference type="GO" id="GO:0016706">
    <property type="term" value="F:2-oxoglutarate-dependent dioxygenase activity"/>
    <property type="evidence" value="ECO:0000318"/>
    <property type="project" value="GO_Central"/>
</dbReference>
<dbReference type="Gene3D" id="2.60.120.650">
    <property type="entry name" value="Cupin"/>
    <property type="match status" value="1"/>
</dbReference>
<dbReference type="HOGENOM" id="CLU_068137_0_0_1"/>
<dbReference type="STRING" id="7719.ENSCINP00000020065"/>
<dbReference type="InterPro" id="IPR041667">
    <property type="entry name" value="Cupin_8"/>
</dbReference>
<protein>
    <submittedName>
        <fullName evidence="3">Uncharacterized LOC100181286</fullName>
    </submittedName>
</protein>
<dbReference type="Ensembl" id="ENSCINT00000020065.3">
    <property type="protein sequence ID" value="ENSCINP00000020065.3"/>
    <property type="gene ID" value="ENSCING00000009945.3"/>
</dbReference>
<proteinExistence type="predicted"/>
<evidence type="ECO:0000256" key="1">
    <source>
        <dbReference type="SAM" id="Phobius"/>
    </source>
</evidence>
<keyword evidence="4" id="KW-1185">Reference proteome</keyword>
<dbReference type="EMBL" id="EAAA01000348">
    <property type="status" value="NOT_ANNOTATED_CDS"/>
    <property type="molecule type" value="Genomic_DNA"/>
</dbReference>
<dbReference type="Proteomes" id="UP000008144">
    <property type="component" value="Chromosome 1"/>
</dbReference>
<feature type="domain" description="Cupin-like" evidence="2">
    <location>
        <begin position="140"/>
        <end position="299"/>
    </location>
</feature>
<reference evidence="4" key="1">
    <citation type="journal article" date="2002" name="Science">
        <title>The draft genome of Ciona intestinalis: insights into chordate and vertebrate origins.</title>
        <authorList>
            <person name="Dehal P."/>
            <person name="Satou Y."/>
            <person name="Campbell R.K."/>
            <person name="Chapman J."/>
            <person name="Degnan B."/>
            <person name="De Tomaso A."/>
            <person name="Davidson B."/>
            <person name="Di Gregorio A."/>
            <person name="Gelpke M."/>
            <person name="Goodstein D.M."/>
            <person name="Harafuji N."/>
            <person name="Hastings K.E."/>
            <person name="Ho I."/>
            <person name="Hotta K."/>
            <person name="Huang W."/>
            <person name="Kawashima T."/>
            <person name="Lemaire P."/>
            <person name="Martinez D."/>
            <person name="Meinertzhagen I.A."/>
            <person name="Necula S."/>
            <person name="Nonaka M."/>
            <person name="Putnam N."/>
            <person name="Rash S."/>
            <person name="Saiga H."/>
            <person name="Satake M."/>
            <person name="Terry A."/>
            <person name="Yamada L."/>
            <person name="Wang H.G."/>
            <person name="Awazu S."/>
            <person name="Azumi K."/>
            <person name="Boore J."/>
            <person name="Branno M."/>
            <person name="Chin-Bow S."/>
            <person name="DeSantis R."/>
            <person name="Doyle S."/>
            <person name="Francino P."/>
            <person name="Keys D.N."/>
            <person name="Haga S."/>
            <person name="Hayashi H."/>
            <person name="Hino K."/>
            <person name="Imai K.S."/>
            <person name="Inaba K."/>
            <person name="Kano S."/>
            <person name="Kobayashi K."/>
            <person name="Kobayashi M."/>
            <person name="Lee B.I."/>
            <person name="Makabe K.W."/>
            <person name="Manohar C."/>
            <person name="Matassi G."/>
            <person name="Medina M."/>
            <person name="Mochizuki Y."/>
            <person name="Mount S."/>
            <person name="Morishita T."/>
            <person name="Miura S."/>
            <person name="Nakayama A."/>
            <person name="Nishizaka S."/>
            <person name="Nomoto H."/>
            <person name="Ohta F."/>
            <person name="Oishi K."/>
            <person name="Rigoutsos I."/>
            <person name="Sano M."/>
            <person name="Sasaki A."/>
            <person name="Sasakura Y."/>
            <person name="Shoguchi E."/>
            <person name="Shin-i T."/>
            <person name="Spagnuolo A."/>
            <person name="Stainier D."/>
            <person name="Suzuki M.M."/>
            <person name="Tassy O."/>
            <person name="Takatori N."/>
            <person name="Tokuoka M."/>
            <person name="Yagi K."/>
            <person name="Yoshizaki F."/>
            <person name="Wada S."/>
            <person name="Zhang C."/>
            <person name="Hyatt P.D."/>
            <person name="Larimer F."/>
            <person name="Detter C."/>
            <person name="Doggett N."/>
            <person name="Glavina T."/>
            <person name="Hawkins T."/>
            <person name="Richardson P."/>
            <person name="Lucas S."/>
            <person name="Kohara Y."/>
            <person name="Levine M."/>
            <person name="Satoh N."/>
            <person name="Rokhsar D.S."/>
        </authorList>
    </citation>
    <scope>NUCLEOTIDE SEQUENCE [LARGE SCALE GENOMIC DNA]</scope>
</reference>
<dbReference type="SUPFAM" id="SSF51197">
    <property type="entry name" value="Clavaminate synthase-like"/>
    <property type="match status" value="1"/>
</dbReference>